<dbReference type="SUPFAM" id="SSF52833">
    <property type="entry name" value="Thioredoxin-like"/>
    <property type="match status" value="1"/>
</dbReference>
<dbReference type="EMBL" id="AP019868">
    <property type="protein sequence ID" value="BBN06740.1"/>
    <property type="molecule type" value="Genomic_DNA"/>
</dbReference>
<dbReference type="Proteomes" id="UP001162541">
    <property type="component" value="Chromosome 3"/>
</dbReference>
<feature type="compositionally biased region" description="Basic and acidic residues" evidence="8">
    <location>
        <begin position="160"/>
        <end position="181"/>
    </location>
</feature>
<dbReference type="EMBL" id="LVLJ01002341">
    <property type="protein sequence ID" value="OAE25310.1"/>
    <property type="molecule type" value="Genomic_DNA"/>
</dbReference>
<evidence type="ECO:0000256" key="6">
    <source>
        <dbReference type="ARBA" id="ARBA00032058"/>
    </source>
</evidence>
<feature type="region of interest" description="Disordered" evidence="8">
    <location>
        <begin position="120"/>
        <end position="183"/>
    </location>
</feature>
<accession>A0A176VWY1</accession>
<dbReference type="Gene3D" id="3.40.30.10">
    <property type="entry name" value="Glutaredoxin"/>
    <property type="match status" value="1"/>
</dbReference>
<dbReference type="PANTHER" id="PTHR28630">
    <property type="match status" value="1"/>
</dbReference>
<dbReference type="AlphaFoldDB" id="A0A176VWY1"/>
<dbReference type="InterPro" id="IPR032801">
    <property type="entry name" value="PXL2A/B/C"/>
</dbReference>
<keyword evidence="3" id="KW-0676">Redox-active center</keyword>
<dbReference type="PANTHER" id="PTHR28630:SF31">
    <property type="entry name" value="PEROXIREDOXIN-LIKE 2A"/>
    <property type="match status" value="1"/>
</dbReference>
<evidence type="ECO:0000256" key="4">
    <source>
        <dbReference type="ARBA" id="ARBA00023787"/>
    </source>
</evidence>
<feature type="compositionally biased region" description="Basic and acidic residues" evidence="8">
    <location>
        <begin position="415"/>
        <end position="426"/>
    </location>
</feature>
<reference evidence="9" key="2">
    <citation type="journal article" date="2019" name="Curr. Biol.">
        <title>Chromatin organization in early land plants reveals an ancestral association between H3K27me3, transposons, and constitutive heterochromatin.</title>
        <authorList>
            <person name="Montgomery S.A."/>
            <person name="Tanizawa Y."/>
            <person name="Galik B."/>
            <person name="Wang N."/>
            <person name="Ito T."/>
            <person name="Mochizuki T."/>
            <person name="Akimcheva S."/>
            <person name="Bowman J."/>
            <person name="Cognat V."/>
            <person name="Drouard L."/>
            <person name="Ekker H."/>
            <person name="Houng S."/>
            <person name="Kohchi T."/>
            <person name="Lin S."/>
            <person name="Liu L.D."/>
            <person name="Nakamura Y."/>
            <person name="Valeeva L.R."/>
            <person name="Shakirov E.V."/>
            <person name="Shippen D.E."/>
            <person name="Wei W."/>
            <person name="Yagura M."/>
            <person name="Yamaoka S."/>
            <person name="Yamato K.T."/>
            <person name="Liu C."/>
            <person name="Berger F."/>
        </authorList>
    </citation>
    <scope>NUCLEOTIDE SEQUENCE [LARGE SCALE GENOMIC DNA]</scope>
    <source>
        <strain evidence="9">Tak-1</strain>
    </source>
</reference>
<feature type="region of interest" description="Disordered" evidence="8">
    <location>
        <begin position="415"/>
        <end position="437"/>
    </location>
</feature>
<evidence type="ECO:0000313" key="11">
    <source>
        <dbReference type="Proteomes" id="UP000077202"/>
    </source>
</evidence>
<proteinExistence type="inferred from homology"/>
<reference evidence="12" key="3">
    <citation type="journal article" date="2020" name="Curr. Biol.">
        <title>Chromatin organization in early land plants reveals an ancestral association between H3K27me3, transposons, and constitutive heterochromatin.</title>
        <authorList>
            <person name="Montgomery S.A."/>
            <person name="Tanizawa Y."/>
            <person name="Galik B."/>
            <person name="Wang N."/>
            <person name="Ito T."/>
            <person name="Mochizuki T."/>
            <person name="Akimcheva S."/>
            <person name="Bowman J.L."/>
            <person name="Cognat V."/>
            <person name="Marechal-Drouard L."/>
            <person name="Ekker H."/>
            <person name="Hong S.F."/>
            <person name="Kohchi T."/>
            <person name="Lin S.S."/>
            <person name="Liu L.D."/>
            <person name="Nakamura Y."/>
            <person name="Valeeva L.R."/>
            <person name="Shakirov E.V."/>
            <person name="Shippen D.E."/>
            <person name="Wei W.L."/>
            <person name="Yagura M."/>
            <person name="Yamaoka S."/>
            <person name="Yamato K.T."/>
            <person name="Liu C."/>
            <person name="Berger F."/>
        </authorList>
    </citation>
    <scope>NUCLEOTIDE SEQUENCE [LARGE SCALE GENOMIC DNA]</scope>
    <source>
        <strain evidence="12">Tak-1</strain>
    </source>
</reference>
<reference evidence="10 11" key="1">
    <citation type="submission" date="2016-03" db="EMBL/GenBank/DDBJ databases">
        <title>Mechanisms controlling the formation of the plant cell surface in tip-growing cells are functionally conserved among land plants.</title>
        <authorList>
            <person name="Honkanen S."/>
            <person name="Jones V.A."/>
            <person name="Morieri G."/>
            <person name="Champion C."/>
            <person name="Hetherington A.J."/>
            <person name="Kelly S."/>
            <person name="Saint-Marcoux D."/>
            <person name="Proust H."/>
            <person name="Prescott H."/>
            <person name="Dolan L."/>
        </authorList>
    </citation>
    <scope>NUCLEOTIDE SEQUENCE [LARGE SCALE GENOMIC DNA]</scope>
    <source>
        <strain evidence="11">cv. Tak-1 and cv. Tak-2</strain>
        <tissue evidence="10">Whole gametophyte</tissue>
    </source>
</reference>
<evidence type="ECO:0000313" key="12">
    <source>
        <dbReference type="Proteomes" id="UP001162541"/>
    </source>
</evidence>
<evidence type="ECO:0000256" key="8">
    <source>
        <dbReference type="SAM" id="MobiDB-lite"/>
    </source>
</evidence>
<dbReference type="InterPro" id="IPR036249">
    <property type="entry name" value="Thioredoxin-like_sf"/>
</dbReference>
<evidence type="ECO:0000256" key="2">
    <source>
        <dbReference type="ARBA" id="ARBA00022490"/>
    </source>
</evidence>
<evidence type="ECO:0000313" key="9">
    <source>
        <dbReference type="EMBL" id="BBN06740.1"/>
    </source>
</evidence>
<gene>
    <name evidence="10" type="ORF">AXG93_4620s1240</name>
    <name evidence="9" type="ORF">Mp_3g23520</name>
</gene>
<dbReference type="GO" id="GO:0005737">
    <property type="term" value="C:cytoplasm"/>
    <property type="evidence" value="ECO:0007669"/>
    <property type="project" value="UniProtKB-SubCell"/>
</dbReference>
<name>A0A176VWY1_MARPO</name>
<comment type="similarity">
    <text evidence="4">Belongs to the peroxiredoxin-like PRXL2 family. PRXL2A subfamily.</text>
</comment>
<sequence>MSSYSVEEFAGNGALKDILDALTADGWDDVPTLKMMSAADMEGLKLTDAQRDALELRTYLHDRNLMQYADQLEESGKRLPELLSTTPGDLVSQYGMRRGHVARFVDRSSACGVILPSDLTLPARKRPGDADSDVSSFVSRISDPSDAHAGSLPGHRRRPSHESSNFRHFDSDGNKTDDGGDKAVPIKGIVANGDTPPRLCGLVQPKRVTNDVTPLSILEKIYVQKLVPEHKAGISPWVDGELKLPPPMKASELWARNTVLLLCVRRPGCVMCRAEAHRLYARKSIFDSLGIQLVAILNEQIDFEVKAFWPRYWGGMVLVDRNRDFFKALGGGQLLTDNLCTGFFFNSHARRNWKRATATGFDYNTTGEGTIKGGLYIVGPGKTGVAYQFIERSFGDWAPLEEVLSVCSNLQTKPQKKENLTIHQEEDSTTAWEESDV</sequence>
<comment type="subcellular location">
    <subcellularLocation>
        <location evidence="1">Cytoplasm</location>
    </subcellularLocation>
</comment>
<keyword evidence="2" id="KW-0963">Cytoplasm</keyword>
<evidence type="ECO:0000256" key="7">
    <source>
        <dbReference type="ARBA" id="ARBA00032129"/>
    </source>
</evidence>
<evidence type="ECO:0000313" key="10">
    <source>
        <dbReference type="EMBL" id="OAE25310.1"/>
    </source>
</evidence>
<keyword evidence="11" id="KW-1185">Reference proteome</keyword>
<evidence type="ECO:0000256" key="5">
    <source>
        <dbReference type="ARBA" id="ARBA00023849"/>
    </source>
</evidence>
<evidence type="ECO:0000256" key="1">
    <source>
        <dbReference type="ARBA" id="ARBA00004496"/>
    </source>
</evidence>
<dbReference type="Proteomes" id="UP000077202">
    <property type="component" value="Unassembled WGS sequence"/>
</dbReference>
<organism evidence="10 11">
    <name type="scientific">Marchantia polymorpha subsp. ruderalis</name>
    <dbReference type="NCBI Taxonomy" id="1480154"/>
    <lineage>
        <taxon>Eukaryota</taxon>
        <taxon>Viridiplantae</taxon>
        <taxon>Streptophyta</taxon>
        <taxon>Embryophyta</taxon>
        <taxon>Marchantiophyta</taxon>
        <taxon>Marchantiopsida</taxon>
        <taxon>Marchantiidae</taxon>
        <taxon>Marchantiales</taxon>
        <taxon>Marchantiaceae</taxon>
        <taxon>Marchantia</taxon>
    </lineage>
</organism>
<dbReference type="Pfam" id="PF13911">
    <property type="entry name" value="AhpC-TSA_2"/>
    <property type="match status" value="1"/>
</dbReference>
<protein>
    <recommendedName>
        <fullName evidence="5">Peroxiredoxin-like 2A</fullName>
    </recommendedName>
    <alternativeName>
        <fullName evidence="7">Peroxiredoxin-like 2 activated in M-CSF stimulated monocytes</fullName>
    </alternativeName>
    <alternativeName>
        <fullName evidence="6">Redox-regulatory protein FAM213A</fullName>
    </alternativeName>
</protein>
<evidence type="ECO:0000256" key="3">
    <source>
        <dbReference type="ARBA" id="ARBA00023284"/>
    </source>
</evidence>